<protein>
    <submittedName>
        <fullName evidence="7">Integral membrane protein, TerC family</fullName>
    </submittedName>
</protein>
<dbReference type="PANTHER" id="PTHR30238">
    <property type="entry name" value="MEMBRANE BOUND PREDICTED REDOX MODULATOR"/>
    <property type="match status" value="1"/>
</dbReference>
<feature type="transmembrane region" description="Helical" evidence="6">
    <location>
        <begin position="6"/>
        <end position="27"/>
    </location>
</feature>
<proteinExistence type="inferred from homology"/>
<evidence type="ECO:0000256" key="6">
    <source>
        <dbReference type="SAM" id="Phobius"/>
    </source>
</evidence>
<feature type="transmembrane region" description="Helical" evidence="6">
    <location>
        <begin position="80"/>
        <end position="96"/>
    </location>
</feature>
<keyword evidence="3 6" id="KW-0812">Transmembrane</keyword>
<dbReference type="NCBIfam" id="TIGR03718">
    <property type="entry name" value="R_switched_Alx"/>
    <property type="match status" value="1"/>
</dbReference>
<dbReference type="AlphaFoldDB" id="A0A0G3HF04"/>
<dbReference type="PATRIC" id="fig|1072256.5.peg.1305"/>
<evidence type="ECO:0000256" key="2">
    <source>
        <dbReference type="ARBA" id="ARBA00007511"/>
    </source>
</evidence>
<evidence type="ECO:0000256" key="1">
    <source>
        <dbReference type="ARBA" id="ARBA00004141"/>
    </source>
</evidence>
<reference evidence="7 8" key="1">
    <citation type="journal article" date="2015" name="Genome Announc.">
        <title>Virulence Factor Genes Detected in the Complete Genome Sequence of Corynebacterium uterequi DSM 45634, Isolated from the Uterus of a Maiden Mare.</title>
        <authorList>
            <person name="Ruckert C."/>
            <person name="Kriete M."/>
            <person name="Jaenicke S."/>
            <person name="Winkler A."/>
            <person name="Tauch A."/>
        </authorList>
    </citation>
    <scope>NUCLEOTIDE SEQUENCE [LARGE SCALE GENOMIC DNA]</scope>
    <source>
        <strain evidence="7 8">DSM 45634</strain>
    </source>
</reference>
<dbReference type="Proteomes" id="UP000035548">
    <property type="component" value="Chromosome"/>
</dbReference>
<feature type="transmembrane region" description="Helical" evidence="6">
    <location>
        <begin position="132"/>
        <end position="149"/>
    </location>
</feature>
<feature type="transmembrane region" description="Helical" evidence="6">
    <location>
        <begin position="297"/>
        <end position="319"/>
    </location>
</feature>
<gene>
    <name evidence="7" type="ORF">CUTER_06605</name>
</gene>
<evidence type="ECO:0000313" key="8">
    <source>
        <dbReference type="Proteomes" id="UP000035548"/>
    </source>
</evidence>
<evidence type="ECO:0000256" key="4">
    <source>
        <dbReference type="ARBA" id="ARBA00022989"/>
    </source>
</evidence>
<feature type="transmembrane region" description="Helical" evidence="6">
    <location>
        <begin position="39"/>
        <end position="60"/>
    </location>
</feature>
<dbReference type="InterPro" id="IPR022369">
    <property type="entry name" value="Integral_membrane_TerC_rswitch"/>
</dbReference>
<comment type="subcellular location">
    <subcellularLocation>
        <location evidence="1">Membrane</location>
        <topology evidence="1">Multi-pass membrane protein</topology>
    </subcellularLocation>
</comment>
<keyword evidence="4 6" id="KW-1133">Transmembrane helix</keyword>
<dbReference type="GO" id="GO:0016020">
    <property type="term" value="C:membrane"/>
    <property type="evidence" value="ECO:0007669"/>
    <property type="project" value="UniProtKB-SubCell"/>
</dbReference>
<evidence type="ECO:0000256" key="3">
    <source>
        <dbReference type="ARBA" id="ARBA00022692"/>
    </source>
</evidence>
<feature type="transmembrane region" description="Helical" evidence="6">
    <location>
        <begin position="254"/>
        <end position="277"/>
    </location>
</feature>
<reference evidence="8" key="2">
    <citation type="submission" date="2015-05" db="EMBL/GenBank/DDBJ databases">
        <title>Complete genome sequence of Corynebacterium uterequi DSM 45634, isolated from the uterus of a maiden mare.</title>
        <authorList>
            <person name="Ruckert C."/>
            <person name="Albersmeier A."/>
            <person name="Winkler A."/>
            <person name="Tauch A."/>
        </authorList>
    </citation>
    <scope>NUCLEOTIDE SEQUENCE [LARGE SCALE GENOMIC DNA]</scope>
    <source>
        <strain evidence="8">DSM 45634</strain>
    </source>
</reference>
<keyword evidence="8" id="KW-1185">Reference proteome</keyword>
<name>A0A0G3HF04_9CORY</name>
<accession>A0A0G3HF04</accession>
<evidence type="ECO:0000256" key="5">
    <source>
        <dbReference type="ARBA" id="ARBA00023136"/>
    </source>
</evidence>
<dbReference type="InterPro" id="IPR005496">
    <property type="entry name" value="Integral_membrane_TerC"/>
</dbReference>
<dbReference type="EMBL" id="CP011546">
    <property type="protein sequence ID" value="AKK11310.1"/>
    <property type="molecule type" value="Genomic_DNA"/>
</dbReference>
<feature type="transmembrane region" description="Helical" evidence="6">
    <location>
        <begin position="103"/>
        <end position="126"/>
    </location>
</feature>
<comment type="similarity">
    <text evidence="2">Belongs to the TerC family.</text>
</comment>
<dbReference type="PANTHER" id="PTHR30238:SF0">
    <property type="entry name" value="THYLAKOID MEMBRANE PROTEIN TERC, CHLOROPLASTIC"/>
    <property type="match status" value="1"/>
</dbReference>
<evidence type="ECO:0000313" key="7">
    <source>
        <dbReference type="EMBL" id="AKK11310.1"/>
    </source>
</evidence>
<dbReference type="RefSeq" id="WP_047259749.1">
    <property type="nucleotide sequence ID" value="NZ_CP011546.1"/>
</dbReference>
<feature type="transmembrane region" description="Helical" evidence="6">
    <location>
        <begin position="197"/>
        <end position="220"/>
    </location>
</feature>
<dbReference type="KEGG" id="cut:CUTER_06605"/>
<dbReference type="OrthoDB" id="5242957at2"/>
<sequence>MSVPFWIWAVTIVGVLGFFIFDFVTHVRTPHAPTVKEAAIWSAFYVGLAVAFGGIVWLLWDGEHGMQYLTGYVTEKALSVDNLFVFALIFGAFKIPRRYQQKVLLIGIVLALFFRFLFILLGAAIIAAWSDVFYLFAVFLIWTALKLFLDEIGDKPETDPQDMAVIRWVRKVIPVSDRYHRDHLWLRKGAKLTFTPLFVALVAVGLVDVMFAMDSIPAIYGITPEPFLVFSTNAFALMGLRQLYFLLDGLLDRLVYLSYGLSIILGFIGIKLLFHAMHENNLPFINGGENINWAPEITTTGSLLVIVGVLVITVIASIIKNKRDEAQGGVSHKTLKVDYDDLGNKHYLDDNGYMVDDEGNELDWDGNVIEKGADPSAGHFH</sequence>
<feature type="transmembrane region" description="Helical" evidence="6">
    <location>
        <begin position="226"/>
        <end position="247"/>
    </location>
</feature>
<keyword evidence="5 6" id="KW-0472">Membrane</keyword>
<dbReference type="Pfam" id="PF03741">
    <property type="entry name" value="TerC"/>
    <property type="match status" value="1"/>
</dbReference>
<dbReference type="STRING" id="1072256.CUTER_06605"/>
<organism evidence="7 8">
    <name type="scientific">Corynebacterium uterequi</name>
    <dbReference type="NCBI Taxonomy" id="1072256"/>
    <lineage>
        <taxon>Bacteria</taxon>
        <taxon>Bacillati</taxon>
        <taxon>Actinomycetota</taxon>
        <taxon>Actinomycetes</taxon>
        <taxon>Mycobacteriales</taxon>
        <taxon>Corynebacteriaceae</taxon>
        <taxon>Corynebacterium</taxon>
    </lineage>
</organism>